<dbReference type="PIRSF" id="PIRSF027386">
    <property type="entry name" value="UCP027386_ABC_sbc_TM0202"/>
    <property type="match status" value="1"/>
</dbReference>
<gene>
    <name evidence="3" type="ORF">D3230_08200</name>
</gene>
<dbReference type="InterPro" id="IPR027024">
    <property type="entry name" value="UCP027386_ABC_sbc_TM0202"/>
</dbReference>
<protein>
    <submittedName>
        <fullName evidence="3">ABC transporter substrate-binding protein</fullName>
    </submittedName>
</protein>
<organism evidence="3 4">
    <name type="scientific">Leucobacter chromiireducens subsp. solipictus</name>
    <dbReference type="NCBI Taxonomy" id="398235"/>
    <lineage>
        <taxon>Bacteria</taxon>
        <taxon>Bacillati</taxon>
        <taxon>Actinomycetota</taxon>
        <taxon>Actinomycetes</taxon>
        <taxon>Micrococcales</taxon>
        <taxon>Microbacteriaceae</taxon>
        <taxon>Leucobacter</taxon>
    </lineage>
</organism>
<dbReference type="EMBL" id="QYAC01000004">
    <property type="protein sequence ID" value="MBL3679280.1"/>
    <property type="molecule type" value="Genomic_DNA"/>
</dbReference>
<evidence type="ECO:0000313" key="3">
    <source>
        <dbReference type="EMBL" id="MBL3679280.1"/>
    </source>
</evidence>
<feature type="domain" description="SsuA/THI5-like" evidence="2">
    <location>
        <begin position="85"/>
        <end position="273"/>
    </location>
</feature>
<comment type="caution">
    <text evidence="3">The sequence shown here is derived from an EMBL/GenBank/DDBJ whole genome shotgun (WGS) entry which is preliminary data.</text>
</comment>
<dbReference type="Gene3D" id="3.40.190.10">
    <property type="entry name" value="Periplasmic binding protein-like II"/>
    <property type="match status" value="2"/>
</dbReference>
<dbReference type="PANTHER" id="PTHR30024:SF46">
    <property type="entry name" value="ABC TRANSPORTER, SUBSTRATE-BINDING LIPOPROTEIN"/>
    <property type="match status" value="1"/>
</dbReference>
<dbReference type="InterPro" id="IPR015168">
    <property type="entry name" value="SsuA/THI5"/>
</dbReference>
<evidence type="ECO:0000256" key="1">
    <source>
        <dbReference type="SAM" id="SignalP"/>
    </source>
</evidence>
<dbReference type="Pfam" id="PF09084">
    <property type="entry name" value="NMT1"/>
    <property type="match status" value="1"/>
</dbReference>
<evidence type="ECO:0000259" key="2">
    <source>
        <dbReference type="Pfam" id="PF09084"/>
    </source>
</evidence>
<proteinExistence type="predicted"/>
<sequence length="336" mass="35018">MSRSTVQTTLLSIAALGAVLLSGCGTSVPTVSADSASATPAEAPVAAPAEVRVSGPASPPSLPILRMIEADALGETDIVFNRWESADQLTAAATGGHEFVAAPLTTGATLARGGADLSLLNVSAWAVMGLVTHDPAIQSVADLAGTQLHIAMRASAVDYTMQLILEQHGLSDSVDIVYVDPMNGPEQFLSGQISSLVTVEPQVTMLQARDPEARNLIDFAAEWADLTDSKLPLPTAGTFVNGSFAAEHEETTAAFQEAYAEAATWVSEHPEEAGALAERELGLPGAIVAAAIPRIAWDAQAASEARPAVEQYFSTLLTRWPESVGGALPEASFYQR</sequence>
<dbReference type="RefSeq" id="WP_202344561.1">
    <property type="nucleotide sequence ID" value="NZ_BAAAPI010000015.1"/>
</dbReference>
<reference evidence="3 4" key="1">
    <citation type="submission" date="2018-09" db="EMBL/GenBank/DDBJ databases">
        <title>Comparative genomics of Leucobacter spp.</title>
        <authorList>
            <person name="Reis A.C."/>
            <person name="Kolvenbach B.A."/>
            <person name="Corvini P.F.X."/>
            <person name="Nunes O.C."/>
        </authorList>
    </citation>
    <scope>NUCLEOTIDE SEQUENCE [LARGE SCALE GENOMIC DNA]</scope>
    <source>
        <strain evidence="3 4">TAN 31504</strain>
    </source>
</reference>
<dbReference type="PROSITE" id="PS51257">
    <property type="entry name" value="PROKAR_LIPOPROTEIN"/>
    <property type="match status" value="1"/>
</dbReference>
<keyword evidence="1" id="KW-0732">Signal</keyword>
<dbReference type="PANTHER" id="PTHR30024">
    <property type="entry name" value="ALIPHATIC SULFONATES-BINDING PROTEIN-RELATED"/>
    <property type="match status" value="1"/>
</dbReference>
<dbReference type="Proteomes" id="UP001645859">
    <property type="component" value="Unassembled WGS sequence"/>
</dbReference>
<keyword evidence="4" id="KW-1185">Reference proteome</keyword>
<dbReference type="SUPFAM" id="SSF53850">
    <property type="entry name" value="Periplasmic binding protein-like II"/>
    <property type="match status" value="1"/>
</dbReference>
<accession>A0ABS1SFN5</accession>
<feature type="signal peptide" evidence="1">
    <location>
        <begin position="1"/>
        <end position="33"/>
    </location>
</feature>
<evidence type="ECO:0000313" key="4">
    <source>
        <dbReference type="Proteomes" id="UP001645859"/>
    </source>
</evidence>
<name>A0ABS1SFN5_9MICO</name>
<feature type="chain" id="PRO_5045362716" evidence="1">
    <location>
        <begin position="34"/>
        <end position="336"/>
    </location>
</feature>